<dbReference type="InterPro" id="IPR016161">
    <property type="entry name" value="Ald_DH/histidinol_DH"/>
</dbReference>
<evidence type="ECO:0000313" key="5">
    <source>
        <dbReference type="EMBL" id="QGZ35590.1"/>
    </source>
</evidence>
<dbReference type="RefSeq" id="WP_158194457.1">
    <property type="nucleotide sequence ID" value="NZ_CP046908.1"/>
</dbReference>
<feature type="active site" evidence="2">
    <location>
        <position position="277"/>
    </location>
</feature>
<accession>A0A857C9B6</accession>
<dbReference type="PROSITE" id="PS00070">
    <property type="entry name" value="ALDEHYDE_DEHYDR_CYS"/>
    <property type="match status" value="1"/>
</dbReference>
<dbReference type="InterPro" id="IPR016160">
    <property type="entry name" value="Ald_DH_CS_CYS"/>
</dbReference>
<dbReference type="Gene3D" id="3.40.605.10">
    <property type="entry name" value="Aldehyde Dehydrogenase, Chain A, domain 1"/>
    <property type="match status" value="1"/>
</dbReference>
<feature type="domain" description="Aldehyde dehydrogenase" evidence="4">
    <location>
        <begin position="45"/>
        <end position="504"/>
    </location>
</feature>
<evidence type="ECO:0000313" key="6">
    <source>
        <dbReference type="Proteomes" id="UP000435648"/>
    </source>
</evidence>
<name>A0A857C9B6_9HYPH</name>
<dbReference type="SUPFAM" id="SSF53720">
    <property type="entry name" value="ALDH-like"/>
    <property type="match status" value="1"/>
</dbReference>
<dbReference type="InterPro" id="IPR015590">
    <property type="entry name" value="Aldehyde_DH_dom"/>
</dbReference>
<dbReference type="Proteomes" id="UP000435648">
    <property type="component" value="Chromosome"/>
</dbReference>
<protein>
    <submittedName>
        <fullName evidence="5">Aldehyde dehydrogenase family protein</fullName>
    </submittedName>
</protein>
<evidence type="ECO:0000259" key="4">
    <source>
        <dbReference type="Pfam" id="PF00171"/>
    </source>
</evidence>
<comment type="similarity">
    <text evidence="3">Belongs to the aldehyde dehydrogenase family.</text>
</comment>
<dbReference type="KEGG" id="siw:GH266_14475"/>
<keyword evidence="1 3" id="KW-0560">Oxidoreductase</keyword>
<dbReference type="PANTHER" id="PTHR11699">
    <property type="entry name" value="ALDEHYDE DEHYDROGENASE-RELATED"/>
    <property type="match status" value="1"/>
</dbReference>
<sequence length="512" mass="53173">MTVSPTPAPAPVPAPVKDWHAAARALSPEAQAFIDGRYRPALSGATFATLNPATGRTLADVAACGEADADAAVAAAARAFETGSWSRAAPGARKAVLLHLADLIEADADAFALLETLDMGKPIRDSLTIDVPAAVRCLRWFAEAADKLYDEIAPTRGDVLAMIRRVPVGVVAAIVPWNFPLVTAMTKIAPALAAGNSVVLKPSELSPLSALRLGRLAAEAGLPDGVFNVLPGIGAEAGRALALHDGVASLAFTGSTAVGKLLMTYAGQSNMKKVGLECGGKSANIVLADCPDIDRAVEAAAMGVFQNQGQICNAGTRLILERPIRDEFLEKLVALVRDWVPGDPLLPETRFGALVSPAHAERVRGHIARGLAEGATRLTGEGPPAPGLAPETCVRATIFSGVDNSMAIAREEIFGPVLSVIDAGSLDEAVAIANDSPYGLAAAVWTGSLARALEAERRLDTGFVWINTLRVGDITVPFGGVKASGSGRDKSFHAFDSVTHRKSVWVDLSASS</sequence>
<dbReference type="InterPro" id="IPR016163">
    <property type="entry name" value="Ald_DH_C"/>
</dbReference>
<reference evidence="5 6" key="1">
    <citation type="submission" date="2019-12" db="EMBL/GenBank/DDBJ databases">
        <title>The genome of Stappia indica PHM037.</title>
        <authorList>
            <person name="Kacar D."/>
            <person name="Galan B."/>
            <person name="Canedo L."/>
            <person name="Rodriguez P."/>
            <person name="de la Calle F."/>
            <person name="Garcia J.L."/>
        </authorList>
    </citation>
    <scope>NUCLEOTIDE SEQUENCE [LARGE SCALE GENOMIC DNA]</scope>
    <source>
        <strain evidence="5 6">PHM037</strain>
    </source>
</reference>
<dbReference type="EMBL" id="CP046908">
    <property type="protein sequence ID" value="QGZ35590.1"/>
    <property type="molecule type" value="Genomic_DNA"/>
</dbReference>
<dbReference type="Pfam" id="PF00171">
    <property type="entry name" value="Aldedh"/>
    <property type="match status" value="1"/>
</dbReference>
<evidence type="ECO:0000256" key="2">
    <source>
        <dbReference type="PROSITE-ProRule" id="PRU10007"/>
    </source>
</evidence>
<organism evidence="5 6">
    <name type="scientific">Stappia indica</name>
    <dbReference type="NCBI Taxonomy" id="538381"/>
    <lineage>
        <taxon>Bacteria</taxon>
        <taxon>Pseudomonadati</taxon>
        <taxon>Pseudomonadota</taxon>
        <taxon>Alphaproteobacteria</taxon>
        <taxon>Hyphomicrobiales</taxon>
        <taxon>Stappiaceae</taxon>
        <taxon>Stappia</taxon>
    </lineage>
</organism>
<dbReference type="FunFam" id="3.40.605.10:FF:000001">
    <property type="entry name" value="Aldehyde dehydrogenase 1"/>
    <property type="match status" value="1"/>
</dbReference>
<dbReference type="InterPro" id="IPR029510">
    <property type="entry name" value="Ald_DH_CS_GLU"/>
</dbReference>
<gene>
    <name evidence="5" type="ORF">GH266_14475</name>
</gene>
<dbReference type="GO" id="GO:0004030">
    <property type="term" value="F:aldehyde dehydrogenase [NAD(P)+] activity"/>
    <property type="evidence" value="ECO:0007669"/>
    <property type="project" value="UniProtKB-ARBA"/>
</dbReference>
<proteinExistence type="inferred from homology"/>
<dbReference type="InterPro" id="IPR016162">
    <property type="entry name" value="Ald_DH_N"/>
</dbReference>
<evidence type="ECO:0000256" key="1">
    <source>
        <dbReference type="ARBA" id="ARBA00023002"/>
    </source>
</evidence>
<dbReference type="Gene3D" id="3.40.309.10">
    <property type="entry name" value="Aldehyde Dehydrogenase, Chain A, domain 2"/>
    <property type="match status" value="1"/>
</dbReference>
<dbReference type="OrthoDB" id="9812625at2"/>
<dbReference type="PROSITE" id="PS00687">
    <property type="entry name" value="ALDEHYDE_DEHYDR_GLU"/>
    <property type="match status" value="1"/>
</dbReference>
<dbReference type="AlphaFoldDB" id="A0A857C9B6"/>
<evidence type="ECO:0000256" key="3">
    <source>
        <dbReference type="RuleBase" id="RU003345"/>
    </source>
</evidence>